<protein>
    <submittedName>
        <fullName evidence="1">Uncharacterized protein</fullName>
    </submittedName>
</protein>
<dbReference type="GeneID" id="58560370"/>
<sequence length="75" mass="8238">MHALKVDMAPRVVASNTDLPAARMGAYVIDLQQPRTRIRRTQDVVQRDLDAALATAARLNPGFLISGWRPAAGRQ</sequence>
<dbReference type="EMBL" id="JAFLRD010000010">
    <property type="protein sequence ID" value="MBO0416555.1"/>
    <property type="molecule type" value="Genomic_DNA"/>
</dbReference>
<gene>
    <name evidence="1" type="ORF">J1C50_13660</name>
</gene>
<evidence type="ECO:0000313" key="1">
    <source>
        <dbReference type="EMBL" id="MBO0416555.1"/>
    </source>
</evidence>
<dbReference type="RefSeq" id="WP_146176129.1">
    <property type="nucleotide sequence ID" value="NZ_AP019312.1"/>
</dbReference>
<name>A0ABS3GPM8_9NEIS</name>
<proteinExistence type="predicted"/>
<evidence type="ECO:0000313" key="2">
    <source>
        <dbReference type="Proteomes" id="UP000664349"/>
    </source>
</evidence>
<comment type="caution">
    <text evidence="1">The sequence shown here is derived from an EMBL/GenBank/DDBJ whole genome shotgun (WGS) entry which is preliminary data.</text>
</comment>
<dbReference type="Proteomes" id="UP000664349">
    <property type="component" value="Unassembled WGS sequence"/>
</dbReference>
<organism evidence="1 2">
    <name type="scientific">Chromobacterium haemolyticum</name>
    <dbReference type="NCBI Taxonomy" id="394935"/>
    <lineage>
        <taxon>Bacteria</taxon>
        <taxon>Pseudomonadati</taxon>
        <taxon>Pseudomonadota</taxon>
        <taxon>Betaproteobacteria</taxon>
        <taxon>Neisseriales</taxon>
        <taxon>Chromobacteriaceae</taxon>
        <taxon>Chromobacterium</taxon>
    </lineage>
</organism>
<accession>A0ABS3GPM8</accession>
<reference evidence="1 2" key="1">
    <citation type="submission" date="2021-03" db="EMBL/GenBank/DDBJ databases">
        <title>First Case of infection caused by Chromobacterium haemolyticum derived from water in China.</title>
        <authorList>
            <person name="Chen J."/>
            <person name="Liu C."/>
        </authorList>
    </citation>
    <scope>NUCLEOTIDE SEQUENCE [LARGE SCALE GENOMIC DNA]</scope>
    <source>
        <strain evidence="1 2">WJ-5</strain>
    </source>
</reference>
<keyword evidence="2" id="KW-1185">Reference proteome</keyword>